<feature type="non-terminal residue" evidence="1">
    <location>
        <position position="1"/>
    </location>
</feature>
<name>A0A9P7DVA9_9AGAM</name>
<dbReference type="EMBL" id="JABBWG010000063">
    <property type="protein sequence ID" value="KAG1804044.1"/>
    <property type="molecule type" value="Genomic_DNA"/>
</dbReference>
<comment type="caution">
    <text evidence="1">The sequence shown here is derived from an EMBL/GenBank/DDBJ whole genome shotgun (WGS) entry which is preliminary data.</text>
</comment>
<gene>
    <name evidence="1" type="ORF">BJ212DRAFT_1395021</name>
</gene>
<organism evidence="1 2">
    <name type="scientific">Suillus subaureus</name>
    <dbReference type="NCBI Taxonomy" id="48587"/>
    <lineage>
        <taxon>Eukaryota</taxon>
        <taxon>Fungi</taxon>
        <taxon>Dikarya</taxon>
        <taxon>Basidiomycota</taxon>
        <taxon>Agaricomycotina</taxon>
        <taxon>Agaricomycetes</taxon>
        <taxon>Agaricomycetidae</taxon>
        <taxon>Boletales</taxon>
        <taxon>Suillineae</taxon>
        <taxon>Suillaceae</taxon>
        <taxon>Suillus</taxon>
    </lineage>
</organism>
<dbReference type="RefSeq" id="XP_041186716.1">
    <property type="nucleotide sequence ID" value="XM_041337165.1"/>
</dbReference>
<dbReference type="GeneID" id="64631181"/>
<keyword evidence="2" id="KW-1185">Reference proteome</keyword>
<reference evidence="1" key="1">
    <citation type="journal article" date="2020" name="New Phytol.">
        <title>Comparative genomics reveals dynamic genome evolution in host specialist ectomycorrhizal fungi.</title>
        <authorList>
            <person name="Lofgren L.A."/>
            <person name="Nguyen N.H."/>
            <person name="Vilgalys R."/>
            <person name="Ruytinx J."/>
            <person name="Liao H.L."/>
            <person name="Branco S."/>
            <person name="Kuo A."/>
            <person name="LaButti K."/>
            <person name="Lipzen A."/>
            <person name="Andreopoulos W."/>
            <person name="Pangilinan J."/>
            <person name="Riley R."/>
            <person name="Hundley H."/>
            <person name="Na H."/>
            <person name="Barry K."/>
            <person name="Grigoriev I.V."/>
            <person name="Stajich J.E."/>
            <person name="Kennedy P.G."/>
        </authorList>
    </citation>
    <scope>NUCLEOTIDE SEQUENCE</scope>
    <source>
        <strain evidence="1">MN1</strain>
    </source>
</reference>
<accession>A0A9P7DVA9</accession>
<dbReference type="AlphaFoldDB" id="A0A9P7DVA9"/>
<dbReference type="OrthoDB" id="2692735at2759"/>
<evidence type="ECO:0000313" key="1">
    <source>
        <dbReference type="EMBL" id="KAG1804044.1"/>
    </source>
</evidence>
<sequence length="66" mass="6907">SNSSAALSSRSQSSAPIAYFSLEDVQVQSGWGVSIKDGVSVPRNNVGSVIAQPGLILLSLQNHFSF</sequence>
<dbReference type="Proteomes" id="UP000807769">
    <property type="component" value="Unassembled WGS sequence"/>
</dbReference>
<protein>
    <submittedName>
        <fullName evidence="1">Uncharacterized protein</fullName>
    </submittedName>
</protein>
<evidence type="ECO:0000313" key="2">
    <source>
        <dbReference type="Proteomes" id="UP000807769"/>
    </source>
</evidence>
<proteinExistence type="predicted"/>